<proteinExistence type="inferred from homology"/>
<evidence type="ECO:0000256" key="8">
    <source>
        <dbReference type="ARBA" id="ARBA00022741"/>
    </source>
</evidence>
<gene>
    <name evidence="13" type="ORF">L6E24_10510</name>
</gene>
<dbReference type="PANTHER" id="PTHR17490">
    <property type="entry name" value="SUA5"/>
    <property type="match status" value="1"/>
</dbReference>
<name>A0A9E7PN74_9EURY</name>
<dbReference type="GO" id="GO:0000049">
    <property type="term" value="F:tRNA binding"/>
    <property type="evidence" value="ECO:0007669"/>
    <property type="project" value="TreeGrafter"/>
</dbReference>
<dbReference type="GO" id="GO:0003725">
    <property type="term" value="F:double-stranded RNA binding"/>
    <property type="evidence" value="ECO:0007669"/>
    <property type="project" value="InterPro"/>
</dbReference>
<evidence type="ECO:0000256" key="11">
    <source>
        <dbReference type="ARBA" id="ARBA00048366"/>
    </source>
</evidence>
<evidence type="ECO:0000256" key="5">
    <source>
        <dbReference type="ARBA" id="ARBA00022679"/>
    </source>
</evidence>
<dbReference type="AlphaFoldDB" id="A0A9E7PN74"/>
<keyword evidence="9" id="KW-0067">ATP-binding</keyword>
<accession>A0A9E7PN74</accession>
<sequence>MSIKTEEAIEILKKDGLVVYPTETVYGLGGDAFSDHAVEKVYHAKHRSISKPISIAVCDMEMLHAVTILEEKEENFIREFMPGPVTVVVRASKCVPDILTGGTGLIGIRMPAHETALELISGFDCPITSTSANISGKVSPVEFSQVNVVHDIFIDGGTLPGTPSTVVDLKSGNVIRAGSDIEKIGKYLAEYGI</sequence>
<dbReference type="InterPro" id="IPR017945">
    <property type="entry name" value="DHBP_synth_RibB-like_a/b_dom"/>
</dbReference>
<evidence type="ECO:0000256" key="3">
    <source>
        <dbReference type="ARBA" id="ARBA00012584"/>
    </source>
</evidence>
<keyword evidence="8" id="KW-0547">Nucleotide-binding</keyword>
<reference evidence="13" key="1">
    <citation type="submission" date="2022-04" db="EMBL/GenBank/DDBJ databases">
        <title>Complete genome of Methanoplanus endosymbiosus DSM 3599.</title>
        <authorList>
            <person name="Chen S.-C."/>
            <person name="You Y.-T."/>
            <person name="Zhou Y.-Z."/>
            <person name="Lai M.-C."/>
        </authorList>
    </citation>
    <scope>NUCLEOTIDE SEQUENCE</scope>
    <source>
        <strain evidence="13">DSM 3599</strain>
    </source>
</reference>
<dbReference type="EMBL" id="CP096115">
    <property type="protein sequence ID" value="UUX91791.1"/>
    <property type="molecule type" value="Genomic_DNA"/>
</dbReference>
<keyword evidence="5 13" id="KW-0808">Transferase</keyword>
<keyword evidence="6" id="KW-0819">tRNA processing</keyword>
<evidence type="ECO:0000256" key="9">
    <source>
        <dbReference type="ARBA" id="ARBA00022840"/>
    </source>
</evidence>
<evidence type="ECO:0000256" key="10">
    <source>
        <dbReference type="ARBA" id="ARBA00029774"/>
    </source>
</evidence>
<comment type="subcellular location">
    <subcellularLocation>
        <location evidence="1">Cytoplasm</location>
    </subcellularLocation>
</comment>
<dbReference type="SUPFAM" id="SSF55821">
    <property type="entry name" value="YrdC/RibB"/>
    <property type="match status" value="1"/>
</dbReference>
<dbReference type="Pfam" id="PF01300">
    <property type="entry name" value="Sua5_yciO_yrdC"/>
    <property type="match status" value="1"/>
</dbReference>
<dbReference type="GO" id="GO:0005524">
    <property type="term" value="F:ATP binding"/>
    <property type="evidence" value="ECO:0007669"/>
    <property type="project" value="UniProtKB-KW"/>
</dbReference>
<keyword evidence="7 13" id="KW-0548">Nucleotidyltransferase</keyword>
<evidence type="ECO:0000256" key="2">
    <source>
        <dbReference type="ARBA" id="ARBA00007663"/>
    </source>
</evidence>
<protein>
    <recommendedName>
        <fullName evidence="10">L-threonylcarbamoyladenylate synthase</fullName>
        <ecNumber evidence="3">2.7.7.87</ecNumber>
    </recommendedName>
    <alternativeName>
        <fullName evidence="10">L-threonylcarbamoyladenylate synthase</fullName>
    </alternativeName>
</protein>
<dbReference type="EC" id="2.7.7.87" evidence="3"/>
<keyword evidence="4" id="KW-0963">Cytoplasm</keyword>
<dbReference type="NCBIfam" id="TIGR00057">
    <property type="entry name" value="L-threonylcarbamoyladenylate synthase"/>
    <property type="match status" value="1"/>
</dbReference>
<keyword evidence="14" id="KW-1185">Reference proteome</keyword>
<dbReference type="Proteomes" id="UP001060368">
    <property type="component" value="Chromosome"/>
</dbReference>
<evidence type="ECO:0000256" key="4">
    <source>
        <dbReference type="ARBA" id="ARBA00022490"/>
    </source>
</evidence>
<dbReference type="RefSeq" id="WP_257741942.1">
    <property type="nucleotide sequence ID" value="NZ_CP096115.1"/>
</dbReference>
<dbReference type="GeneID" id="74308137"/>
<dbReference type="InterPro" id="IPR050156">
    <property type="entry name" value="TC-AMP_synthase_SUA5"/>
</dbReference>
<comment type="similarity">
    <text evidence="2">Belongs to the SUA5 family.</text>
</comment>
<evidence type="ECO:0000313" key="14">
    <source>
        <dbReference type="Proteomes" id="UP001060368"/>
    </source>
</evidence>
<organism evidence="13 14">
    <name type="scientific">Methanoplanus endosymbiosus</name>
    <dbReference type="NCBI Taxonomy" id="33865"/>
    <lineage>
        <taxon>Archaea</taxon>
        <taxon>Methanobacteriati</taxon>
        <taxon>Methanobacteriota</taxon>
        <taxon>Stenosarchaea group</taxon>
        <taxon>Methanomicrobia</taxon>
        <taxon>Methanomicrobiales</taxon>
        <taxon>Methanomicrobiaceae</taxon>
        <taxon>Methanoplanus</taxon>
    </lineage>
</organism>
<dbReference type="PANTHER" id="PTHR17490:SF16">
    <property type="entry name" value="THREONYLCARBAMOYL-AMP SYNTHASE"/>
    <property type="match status" value="1"/>
</dbReference>
<evidence type="ECO:0000256" key="1">
    <source>
        <dbReference type="ARBA" id="ARBA00004496"/>
    </source>
</evidence>
<evidence type="ECO:0000313" key="13">
    <source>
        <dbReference type="EMBL" id="UUX91791.1"/>
    </source>
</evidence>
<dbReference type="GO" id="GO:0006450">
    <property type="term" value="P:regulation of translational fidelity"/>
    <property type="evidence" value="ECO:0007669"/>
    <property type="project" value="TreeGrafter"/>
</dbReference>
<feature type="domain" description="YrdC-like" evidence="12">
    <location>
        <begin position="2"/>
        <end position="180"/>
    </location>
</feature>
<evidence type="ECO:0000256" key="7">
    <source>
        <dbReference type="ARBA" id="ARBA00022695"/>
    </source>
</evidence>
<dbReference type="Gene3D" id="3.90.870.10">
    <property type="entry name" value="DHBP synthase"/>
    <property type="match status" value="1"/>
</dbReference>
<dbReference type="GO" id="GO:0061710">
    <property type="term" value="F:L-threonylcarbamoyladenylate synthase"/>
    <property type="evidence" value="ECO:0007669"/>
    <property type="project" value="UniProtKB-EC"/>
</dbReference>
<dbReference type="GO" id="GO:0008033">
    <property type="term" value="P:tRNA processing"/>
    <property type="evidence" value="ECO:0007669"/>
    <property type="project" value="UniProtKB-KW"/>
</dbReference>
<dbReference type="GO" id="GO:0005737">
    <property type="term" value="C:cytoplasm"/>
    <property type="evidence" value="ECO:0007669"/>
    <property type="project" value="UniProtKB-SubCell"/>
</dbReference>
<dbReference type="KEGG" id="mend:L6E24_10510"/>
<comment type="catalytic activity">
    <reaction evidence="11">
        <text>L-threonine + hydrogencarbonate + ATP = L-threonylcarbamoyladenylate + diphosphate + H2O</text>
        <dbReference type="Rhea" id="RHEA:36407"/>
        <dbReference type="ChEBI" id="CHEBI:15377"/>
        <dbReference type="ChEBI" id="CHEBI:17544"/>
        <dbReference type="ChEBI" id="CHEBI:30616"/>
        <dbReference type="ChEBI" id="CHEBI:33019"/>
        <dbReference type="ChEBI" id="CHEBI:57926"/>
        <dbReference type="ChEBI" id="CHEBI:73682"/>
        <dbReference type="EC" id="2.7.7.87"/>
    </reaction>
</comment>
<evidence type="ECO:0000256" key="6">
    <source>
        <dbReference type="ARBA" id="ARBA00022694"/>
    </source>
</evidence>
<dbReference type="InterPro" id="IPR006070">
    <property type="entry name" value="Sua5-like_dom"/>
</dbReference>
<dbReference type="PROSITE" id="PS51163">
    <property type="entry name" value="YRDC"/>
    <property type="match status" value="1"/>
</dbReference>
<evidence type="ECO:0000259" key="12">
    <source>
        <dbReference type="PROSITE" id="PS51163"/>
    </source>
</evidence>